<sequence>MILNRRKVILEKNKFAIEGRTVMKIELREYKLSNINEDEKFSIVIYLKTDLEDIELDYLGKPTSDKDKLEESFNFLCHYNGLSSALNRLFIELDSRIK</sequence>
<comment type="caution">
    <text evidence="1">The sequence shown here is derived from an EMBL/GenBank/DDBJ whole genome shotgun (WGS) entry which is preliminary data.</text>
</comment>
<name>A0A557SW45_9ARCH</name>
<dbReference type="AlphaFoldDB" id="A0A557SW45"/>
<evidence type="ECO:0000313" key="2">
    <source>
        <dbReference type="Proteomes" id="UP000315289"/>
    </source>
</evidence>
<dbReference type="Proteomes" id="UP000315289">
    <property type="component" value="Unassembled WGS sequence"/>
</dbReference>
<gene>
    <name evidence="1" type="ORF">NARC_50009</name>
</gene>
<protein>
    <submittedName>
        <fullName evidence="1">Uncharacterized protein</fullName>
    </submittedName>
</protein>
<evidence type="ECO:0000313" key="1">
    <source>
        <dbReference type="EMBL" id="TVP40828.1"/>
    </source>
</evidence>
<proteinExistence type="predicted"/>
<accession>A0A557SW45</accession>
<dbReference type="EMBL" id="VOAH01000005">
    <property type="protein sequence ID" value="TVP40828.1"/>
    <property type="molecule type" value="Genomic_DNA"/>
</dbReference>
<organism evidence="1 2">
    <name type="scientific">Candidatus Nitrosocosmicus arcticus</name>
    <dbReference type="NCBI Taxonomy" id="2035267"/>
    <lineage>
        <taxon>Archaea</taxon>
        <taxon>Nitrososphaerota</taxon>
        <taxon>Nitrososphaeria</taxon>
        <taxon>Nitrososphaerales</taxon>
        <taxon>Nitrososphaeraceae</taxon>
        <taxon>Candidatus Nitrosocosmicus</taxon>
    </lineage>
</organism>
<reference evidence="1 2" key="1">
    <citation type="journal article" date="2019" name="Front. Microbiol.">
        <title>Ammonia Oxidation by the Arctic Terrestrial Thaumarchaeote Candidatus Nitrosocosmicus arcticus Is Stimulated by Increasing Temperatures.</title>
        <authorList>
            <person name="Alves R.J.E."/>
            <person name="Kerou M."/>
            <person name="Zappe A."/>
            <person name="Bittner R."/>
            <person name="Abby S.S."/>
            <person name="Schmidt H.A."/>
            <person name="Pfeifer K."/>
            <person name="Schleper C."/>
        </authorList>
    </citation>
    <scope>NUCLEOTIDE SEQUENCE [LARGE SCALE GENOMIC DNA]</scope>
    <source>
        <strain evidence="1 2">Kfb</strain>
    </source>
</reference>
<keyword evidence="2" id="KW-1185">Reference proteome</keyword>